<dbReference type="RefSeq" id="WP_137101012.1">
    <property type="nucleotide sequence ID" value="NZ_CP039865.1"/>
</dbReference>
<dbReference type="KEGG" id="paqt:E8L99_18945"/>
<dbReference type="Proteomes" id="UP000298588">
    <property type="component" value="Chromosome"/>
</dbReference>
<protein>
    <submittedName>
        <fullName evidence="3">Uncharacterized protein</fullName>
    </submittedName>
</protein>
<evidence type="ECO:0000313" key="4">
    <source>
        <dbReference type="Proteomes" id="UP000298588"/>
    </source>
</evidence>
<keyword evidence="2" id="KW-1133">Transmembrane helix</keyword>
<reference evidence="3 4" key="1">
    <citation type="submission" date="2019-04" db="EMBL/GenBank/DDBJ databases">
        <title>Phreatobacter aquaticus sp. nov.</title>
        <authorList>
            <person name="Choi A."/>
            <person name="Baek K."/>
        </authorList>
    </citation>
    <scope>NUCLEOTIDE SEQUENCE [LARGE SCALE GENOMIC DNA]</scope>
    <source>
        <strain evidence="3 4">NMCR1094</strain>
    </source>
</reference>
<dbReference type="EMBL" id="CP039865">
    <property type="protein sequence ID" value="QCK87683.1"/>
    <property type="molecule type" value="Genomic_DNA"/>
</dbReference>
<evidence type="ECO:0000313" key="3">
    <source>
        <dbReference type="EMBL" id="QCK87683.1"/>
    </source>
</evidence>
<gene>
    <name evidence="3" type="ORF">E8L99_18945</name>
</gene>
<feature type="compositionally biased region" description="Basic residues" evidence="1">
    <location>
        <begin position="117"/>
        <end position="134"/>
    </location>
</feature>
<name>A0A4D7QP51_9HYPH</name>
<proteinExistence type="predicted"/>
<keyword evidence="2" id="KW-0812">Transmembrane</keyword>
<feature type="region of interest" description="Disordered" evidence="1">
    <location>
        <begin position="98"/>
        <end position="134"/>
    </location>
</feature>
<evidence type="ECO:0000256" key="2">
    <source>
        <dbReference type="SAM" id="Phobius"/>
    </source>
</evidence>
<accession>A0A4D7QP51</accession>
<sequence>MTLPLRDQRALTDLPRSLQPMEALAGPALAALALPTAIAMTGWVALWSMSLGVARAMMPVADDRPEPRAKAPAAEPPKPATVARLVVSNPVAETPPVVVAKAPEAATPTPPPSPRLPARRRSRRPLAVRRRSRR</sequence>
<organism evidence="3 4">
    <name type="scientific">Phreatobacter aquaticus</name>
    <dbReference type="NCBI Taxonomy" id="2570229"/>
    <lineage>
        <taxon>Bacteria</taxon>
        <taxon>Pseudomonadati</taxon>
        <taxon>Pseudomonadota</taxon>
        <taxon>Alphaproteobacteria</taxon>
        <taxon>Hyphomicrobiales</taxon>
        <taxon>Phreatobacteraceae</taxon>
        <taxon>Phreatobacter</taxon>
    </lineage>
</organism>
<evidence type="ECO:0000256" key="1">
    <source>
        <dbReference type="SAM" id="MobiDB-lite"/>
    </source>
</evidence>
<dbReference type="AlphaFoldDB" id="A0A4D7QP51"/>
<keyword evidence="2" id="KW-0472">Membrane</keyword>
<keyword evidence="4" id="KW-1185">Reference proteome</keyword>
<feature type="compositionally biased region" description="Low complexity" evidence="1">
    <location>
        <begin position="98"/>
        <end position="107"/>
    </location>
</feature>
<feature type="transmembrane region" description="Helical" evidence="2">
    <location>
        <begin position="24"/>
        <end position="48"/>
    </location>
</feature>